<gene>
    <name evidence="9" type="ORF">F4Y42_13175</name>
</gene>
<organism evidence="9">
    <name type="scientific">Caldilineaceae bacterium SB0664_bin_27</name>
    <dbReference type="NCBI Taxonomy" id="2605260"/>
    <lineage>
        <taxon>Bacteria</taxon>
        <taxon>Bacillati</taxon>
        <taxon>Chloroflexota</taxon>
        <taxon>Caldilineae</taxon>
        <taxon>Caldilineales</taxon>
        <taxon>Caldilineaceae</taxon>
    </lineage>
</organism>
<name>A0A6B0YW78_9CHLR</name>
<dbReference type="PANTHER" id="PTHR43744:SF8">
    <property type="entry name" value="SN-GLYCEROL-3-PHOSPHATE TRANSPORT SYSTEM PERMEASE PROTEIN UGPE"/>
    <property type="match status" value="1"/>
</dbReference>
<protein>
    <submittedName>
        <fullName evidence="9">Carbohydrate ABC transporter permease</fullName>
    </submittedName>
</protein>
<dbReference type="AlphaFoldDB" id="A0A6B0YW78"/>
<dbReference type="PROSITE" id="PS50928">
    <property type="entry name" value="ABC_TM1"/>
    <property type="match status" value="1"/>
</dbReference>
<evidence type="ECO:0000256" key="6">
    <source>
        <dbReference type="ARBA" id="ARBA00023136"/>
    </source>
</evidence>
<comment type="caution">
    <text evidence="9">The sequence shown here is derived from an EMBL/GenBank/DDBJ whole genome shotgun (WGS) entry which is preliminary data.</text>
</comment>
<evidence type="ECO:0000313" key="9">
    <source>
        <dbReference type="EMBL" id="MXY94385.1"/>
    </source>
</evidence>
<keyword evidence="6 7" id="KW-0472">Membrane</keyword>
<proteinExistence type="inferred from homology"/>
<evidence type="ECO:0000256" key="2">
    <source>
        <dbReference type="ARBA" id="ARBA00022448"/>
    </source>
</evidence>
<evidence type="ECO:0000256" key="3">
    <source>
        <dbReference type="ARBA" id="ARBA00022475"/>
    </source>
</evidence>
<dbReference type="Gene3D" id="1.10.3720.10">
    <property type="entry name" value="MetI-like"/>
    <property type="match status" value="1"/>
</dbReference>
<dbReference type="EMBL" id="VXRG01000109">
    <property type="protein sequence ID" value="MXY94385.1"/>
    <property type="molecule type" value="Genomic_DNA"/>
</dbReference>
<keyword evidence="2 7" id="KW-0813">Transport</keyword>
<dbReference type="CDD" id="cd06261">
    <property type="entry name" value="TM_PBP2"/>
    <property type="match status" value="1"/>
</dbReference>
<dbReference type="InterPro" id="IPR035906">
    <property type="entry name" value="MetI-like_sf"/>
</dbReference>
<feature type="domain" description="ABC transmembrane type-1" evidence="8">
    <location>
        <begin position="118"/>
        <end position="313"/>
    </location>
</feature>
<sequence length="328" mass="36971">MKGRSDDWGTRIMTESTFDRPAPALAAARRQNTIARRVRAISKLLIHLVLIVGGFAVLIPFFWMVSASLKPDWEIFQIPPTWIPEEPLWQNYAIVLTGNRPDAEGSRAGQGWSFMGFVWNTAYVTAWVMVGRLLTASLAAYGFARLRFPGRNVLFIIMLATMMVPGHVTMIPLYFIFKSLQTLDTYWPLVLPVWFGGGAFFIFLLRQFINSIPPDYDDAARIDGCSWLGVYWRIILPMIKPALGAVAIFSFMASWNDFMGPLIYISSMDKYTVAIGLHFFKNNASPAARPLWNLMMAASVVAMVPPLLLFFFAQRYYIQGIVVSGIKG</sequence>
<feature type="transmembrane region" description="Helical" evidence="7">
    <location>
        <begin position="122"/>
        <end position="141"/>
    </location>
</feature>
<dbReference type="PANTHER" id="PTHR43744">
    <property type="entry name" value="ABC TRANSPORTER PERMEASE PROTEIN MG189-RELATED-RELATED"/>
    <property type="match status" value="1"/>
</dbReference>
<keyword evidence="3" id="KW-1003">Cell membrane</keyword>
<accession>A0A6B0YW78</accession>
<dbReference type="InterPro" id="IPR000515">
    <property type="entry name" value="MetI-like"/>
</dbReference>
<evidence type="ECO:0000259" key="8">
    <source>
        <dbReference type="PROSITE" id="PS50928"/>
    </source>
</evidence>
<evidence type="ECO:0000256" key="7">
    <source>
        <dbReference type="RuleBase" id="RU363032"/>
    </source>
</evidence>
<reference evidence="9" key="1">
    <citation type="submission" date="2019-09" db="EMBL/GenBank/DDBJ databases">
        <title>Characterisation of the sponge microbiome using genome-centric metagenomics.</title>
        <authorList>
            <person name="Engelberts J.P."/>
            <person name="Robbins S.J."/>
            <person name="De Goeij J.M."/>
            <person name="Aranda M."/>
            <person name="Bell S.C."/>
            <person name="Webster N.S."/>
        </authorList>
    </citation>
    <scope>NUCLEOTIDE SEQUENCE</scope>
    <source>
        <strain evidence="9">SB0664_bin_27</strain>
    </source>
</reference>
<feature type="transmembrane region" description="Helical" evidence="7">
    <location>
        <begin position="189"/>
        <end position="209"/>
    </location>
</feature>
<feature type="transmembrane region" description="Helical" evidence="7">
    <location>
        <begin position="292"/>
        <end position="313"/>
    </location>
</feature>
<evidence type="ECO:0000256" key="5">
    <source>
        <dbReference type="ARBA" id="ARBA00022989"/>
    </source>
</evidence>
<comment type="similarity">
    <text evidence="7">Belongs to the binding-protein-dependent transport system permease family.</text>
</comment>
<feature type="transmembrane region" description="Helical" evidence="7">
    <location>
        <begin position="44"/>
        <end position="63"/>
    </location>
</feature>
<evidence type="ECO:0000256" key="1">
    <source>
        <dbReference type="ARBA" id="ARBA00004651"/>
    </source>
</evidence>
<evidence type="ECO:0000256" key="4">
    <source>
        <dbReference type="ARBA" id="ARBA00022692"/>
    </source>
</evidence>
<dbReference type="Pfam" id="PF00528">
    <property type="entry name" value="BPD_transp_1"/>
    <property type="match status" value="1"/>
</dbReference>
<comment type="subcellular location">
    <subcellularLocation>
        <location evidence="1 7">Cell membrane</location>
        <topology evidence="1 7">Multi-pass membrane protein</topology>
    </subcellularLocation>
</comment>
<dbReference type="GO" id="GO:0055085">
    <property type="term" value="P:transmembrane transport"/>
    <property type="evidence" value="ECO:0007669"/>
    <property type="project" value="InterPro"/>
</dbReference>
<feature type="transmembrane region" description="Helical" evidence="7">
    <location>
        <begin position="230"/>
        <end position="255"/>
    </location>
</feature>
<dbReference type="SUPFAM" id="SSF161098">
    <property type="entry name" value="MetI-like"/>
    <property type="match status" value="1"/>
</dbReference>
<keyword evidence="4 7" id="KW-0812">Transmembrane</keyword>
<keyword evidence="5 7" id="KW-1133">Transmembrane helix</keyword>
<dbReference type="GO" id="GO:0005886">
    <property type="term" value="C:plasma membrane"/>
    <property type="evidence" value="ECO:0007669"/>
    <property type="project" value="UniProtKB-SubCell"/>
</dbReference>
<feature type="transmembrane region" description="Helical" evidence="7">
    <location>
        <begin position="153"/>
        <end position="177"/>
    </location>
</feature>